<organism evidence="19 20">
    <name type="scientific">Rhamnusium bicolor</name>
    <dbReference type="NCBI Taxonomy" id="1586634"/>
    <lineage>
        <taxon>Eukaryota</taxon>
        <taxon>Metazoa</taxon>
        <taxon>Ecdysozoa</taxon>
        <taxon>Arthropoda</taxon>
        <taxon>Hexapoda</taxon>
        <taxon>Insecta</taxon>
        <taxon>Pterygota</taxon>
        <taxon>Neoptera</taxon>
        <taxon>Endopterygota</taxon>
        <taxon>Coleoptera</taxon>
        <taxon>Polyphaga</taxon>
        <taxon>Cucujiformia</taxon>
        <taxon>Chrysomeloidea</taxon>
        <taxon>Cerambycidae</taxon>
        <taxon>Lepturinae</taxon>
        <taxon>Rhagiini</taxon>
        <taxon>Rhamnusium</taxon>
    </lineage>
</organism>
<evidence type="ECO:0000313" key="20">
    <source>
        <dbReference type="Proteomes" id="UP001162156"/>
    </source>
</evidence>
<evidence type="ECO:0000256" key="1">
    <source>
        <dbReference type="ARBA" id="ARBA00004585"/>
    </source>
</evidence>
<evidence type="ECO:0000256" key="8">
    <source>
        <dbReference type="ARBA" id="ARBA00022771"/>
    </source>
</evidence>
<name>A0AAV8WIW0_9CUCU</name>
<protein>
    <recommendedName>
        <fullName evidence="17">RING-type E3 ubiquitin transferase (cysteine targeting)</fullName>
        <ecNumber evidence="17">2.3.2.36</ecNumber>
    </recommendedName>
    <alternativeName>
        <fullName evidence="15">Peroxin-2</fullName>
    </alternativeName>
</protein>
<keyword evidence="11" id="KW-0653">Protein transport</keyword>
<dbReference type="EMBL" id="JANEYF010005928">
    <property type="protein sequence ID" value="KAJ8926308.1"/>
    <property type="molecule type" value="Genomic_DNA"/>
</dbReference>
<evidence type="ECO:0000256" key="7">
    <source>
        <dbReference type="ARBA" id="ARBA00022723"/>
    </source>
</evidence>
<comment type="pathway">
    <text evidence="2">Protein modification; protein ubiquitination.</text>
</comment>
<evidence type="ECO:0000256" key="13">
    <source>
        <dbReference type="ARBA" id="ARBA00023136"/>
    </source>
</evidence>
<feature type="domain" description="Pex N-terminal" evidence="18">
    <location>
        <begin position="19"/>
        <end position="167"/>
    </location>
</feature>
<evidence type="ECO:0000256" key="5">
    <source>
        <dbReference type="ARBA" id="ARBA00022679"/>
    </source>
</evidence>
<reference evidence="19" key="1">
    <citation type="journal article" date="2023" name="Insect Mol. Biol.">
        <title>Genome sequencing provides insights into the evolution of gene families encoding plant cell wall-degrading enzymes in longhorned beetles.</title>
        <authorList>
            <person name="Shin N.R."/>
            <person name="Okamura Y."/>
            <person name="Kirsch R."/>
            <person name="Pauchet Y."/>
        </authorList>
    </citation>
    <scope>NUCLEOTIDE SEQUENCE</scope>
    <source>
        <strain evidence="19">RBIC_L_NR</strain>
    </source>
</reference>
<keyword evidence="12" id="KW-1133">Transmembrane helix</keyword>
<evidence type="ECO:0000256" key="3">
    <source>
        <dbReference type="ARBA" id="ARBA00008704"/>
    </source>
</evidence>
<dbReference type="GO" id="GO:0061630">
    <property type="term" value="F:ubiquitin protein ligase activity"/>
    <property type="evidence" value="ECO:0007669"/>
    <property type="project" value="UniProtKB-EC"/>
</dbReference>
<dbReference type="PANTHER" id="PTHR48178">
    <property type="entry name" value="PEROXISOME BIOGENESIS FACTOR 2"/>
    <property type="match status" value="1"/>
</dbReference>
<dbReference type="EC" id="2.3.2.36" evidence="17"/>
<comment type="subcellular location">
    <subcellularLocation>
        <location evidence="1">Peroxisome membrane</location>
        <topology evidence="1">Multi-pass membrane protein</topology>
    </subcellularLocation>
</comment>
<keyword evidence="20" id="KW-1185">Reference proteome</keyword>
<evidence type="ECO:0000256" key="6">
    <source>
        <dbReference type="ARBA" id="ARBA00022692"/>
    </source>
</evidence>
<keyword evidence="10" id="KW-0862">Zinc</keyword>
<evidence type="ECO:0000256" key="10">
    <source>
        <dbReference type="ARBA" id="ARBA00022833"/>
    </source>
</evidence>
<evidence type="ECO:0000256" key="16">
    <source>
        <dbReference type="ARBA" id="ARBA00034438"/>
    </source>
</evidence>
<dbReference type="GO" id="GO:0005778">
    <property type="term" value="C:peroxisomal membrane"/>
    <property type="evidence" value="ECO:0007669"/>
    <property type="project" value="UniProtKB-SubCell"/>
</dbReference>
<keyword evidence="6" id="KW-0812">Transmembrane</keyword>
<dbReference type="AlphaFoldDB" id="A0AAV8WIW0"/>
<keyword evidence="14" id="KW-0576">Peroxisome</keyword>
<dbReference type="Proteomes" id="UP001162156">
    <property type="component" value="Unassembled WGS sequence"/>
</dbReference>
<keyword evidence="4" id="KW-0813">Transport</keyword>
<dbReference type="GO" id="GO:0008270">
    <property type="term" value="F:zinc ion binding"/>
    <property type="evidence" value="ECO:0007669"/>
    <property type="project" value="UniProtKB-KW"/>
</dbReference>
<evidence type="ECO:0000256" key="15">
    <source>
        <dbReference type="ARBA" id="ARBA00032511"/>
    </source>
</evidence>
<dbReference type="GO" id="GO:0016558">
    <property type="term" value="P:protein import into peroxisome matrix"/>
    <property type="evidence" value="ECO:0007669"/>
    <property type="project" value="InterPro"/>
</dbReference>
<evidence type="ECO:0000256" key="2">
    <source>
        <dbReference type="ARBA" id="ARBA00004906"/>
    </source>
</evidence>
<keyword evidence="8" id="KW-0863">Zinc-finger</keyword>
<comment type="similarity">
    <text evidence="3">Belongs to the pex2/pex10/pex12 family.</text>
</comment>
<keyword evidence="9" id="KW-0833">Ubl conjugation pathway</keyword>
<evidence type="ECO:0000256" key="17">
    <source>
        <dbReference type="ARBA" id="ARBA00034523"/>
    </source>
</evidence>
<evidence type="ECO:0000256" key="9">
    <source>
        <dbReference type="ARBA" id="ARBA00022786"/>
    </source>
</evidence>
<evidence type="ECO:0000256" key="14">
    <source>
        <dbReference type="ARBA" id="ARBA00023140"/>
    </source>
</evidence>
<dbReference type="InterPro" id="IPR025654">
    <property type="entry name" value="PEX2/10"/>
</dbReference>
<evidence type="ECO:0000259" key="18">
    <source>
        <dbReference type="Pfam" id="PF04757"/>
    </source>
</evidence>
<comment type="caution">
    <text evidence="19">The sequence shown here is derived from an EMBL/GenBank/DDBJ whole genome shotgun (WGS) entry which is preliminary data.</text>
</comment>
<accession>A0AAV8WIW0</accession>
<keyword evidence="5" id="KW-0808">Transferase</keyword>
<sequence>MMSKNNLLRVTQMNAVYLDKEIYKSLRQLVQEASRHLPPGLIAPYESEVNLLLHIAILKYSILNSGNTFGQQLLSIKYNDISSTKKILYVIFSCLDYIKSKLEFWVPSHDINNTIFNLCTIIKLLDFINLSVFLRNGAKPLLIERILGLTQVYASENTQRQYESKYLARELL</sequence>
<dbReference type="PANTHER" id="PTHR48178:SF1">
    <property type="entry name" value="PEROXISOME BIOGENESIS FACTOR 2"/>
    <property type="match status" value="1"/>
</dbReference>
<comment type="catalytic activity">
    <reaction evidence="16">
        <text>[E2 ubiquitin-conjugating enzyme]-S-ubiquitinyl-L-cysteine + [acceptor protein]-L-cysteine = [E2 ubiquitin-conjugating enzyme]-L-cysteine + [acceptor protein]-S-ubiquitinyl-L-cysteine.</text>
        <dbReference type="EC" id="2.3.2.36"/>
    </reaction>
</comment>
<evidence type="ECO:0000256" key="4">
    <source>
        <dbReference type="ARBA" id="ARBA00022448"/>
    </source>
</evidence>
<keyword evidence="7" id="KW-0479">Metal-binding</keyword>
<dbReference type="Pfam" id="PF04757">
    <property type="entry name" value="Pex2_Pex12"/>
    <property type="match status" value="1"/>
</dbReference>
<keyword evidence="13" id="KW-0472">Membrane</keyword>
<evidence type="ECO:0000256" key="12">
    <source>
        <dbReference type="ARBA" id="ARBA00022989"/>
    </source>
</evidence>
<dbReference type="InterPro" id="IPR006845">
    <property type="entry name" value="Pex_N"/>
</dbReference>
<proteinExistence type="inferred from homology"/>
<evidence type="ECO:0000256" key="11">
    <source>
        <dbReference type="ARBA" id="ARBA00022927"/>
    </source>
</evidence>
<evidence type="ECO:0000313" key="19">
    <source>
        <dbReference type="EMBL" id="KAJ8926308.1"/>
    </source>
</evidence>
<gene>
    <name evidence="19" type="ORF">NQ314_021324</name>
</gene>